<dbReference type="KEGG" id="nse:NSE_0108"/>
<name>Q2GET8_EHRS3</name>
<dbReference type="Proteomes" id="UP000001942">
    <property type="component" value="Chromosome"/>
</dbReference>
<keyword evidence="3" id="KW-1185">Reference proteome</keyword>
<dbReference type="AlphaFoldDB" id="Q2GET8"/>
<dbReference type="EMBL" id="CP000237">
    <property type="protein sequence ID" value="ABD45902.1"/>
    <property type="molecule type" value="Genomic_DNA"/>
</dbReference>
<sequence>MLGKRAERKALPVGTQKKPEREDGKTHTRADKGIGAQEVPINETSDSVSKRYISYAIFSLDGNIDVRKVPINQSVATVTQEQPLYISVCPEIHVRRTPRDVSFTTLEQTGNKSGQSVNEVGQKRGSEFSRVVRNAAKNGEKSILRAAHAVTNIEGDLISQSAHAKSPMLLGSPSSSFKEKEASITTSIPGLKGCVLTSDGLLGPARATKPNWSGNVVIVDVAEKIFKKCSYVGKGVSGSLYKALGIFGTSVGKFEKREINEGKRVLDSGIFRRDGYSARVIHVSSMNINETSKRRESKWNLSKALYRTFTRTFAKLRGMSGLPGDTVVMIPVVHLGKCAGRSLQQQCFVEALYSSIKGFGDRSLPEALGVKEVRICCGDPKTHAVLAELMSQKASAGVEM</sequence>
<organism evidence="2 3">
    <name type="scientific">Ehrlichia sennetsu (strain ATCC VR-367 / Miyayama)</name>
    <name type="common">Neorickettsia sennetsu</name>
    <dbReference type="NCBI Taxonomy" id="222891"/>
    <lineage>
        <taxon>Bacteria</taxon>
        <taxon>Pseudomonadati</taxon>
        <taxon>Pseudomonadota</taxon>
        <taxon>Alphaproteobacteria</taxon>
        <taxon>Rickettsiales</taxon>
        <taxon>Anaplasmataceae</taxon>
        <taxon>Ehrlichia</taxon>
    </lineage>
</organism>
<dbReference type="HOGENOM" id="CLU_565994_0_0_5"/>
<gene>
    <name evidence="2" type="ordered locus">NSE_0108</name>
</gene>
<feature type="compositionally biased region" description="Basic and acidic residues" evidence="1">
    <location>
        <begin position="1"/>
        <end position="10"/>
    </location>
</feature>
<evidence type="ECO:0000256" key="1">
    <source>
        <dbReference type="SAM" id="MobiDB-lite"/>
    </source>
</evidence>
<protein>
    <submittedName>
        <fullName evidence="2">Uncharacterized protein</fullName>
    </submittedName>
</protein>
<feature type="compositionally biased region" description="Basic and acidic residues" evidence="1">
    <location>
        <begin position="17"/>
        <end position="32"/>
    </location>
</feature>
<proteinExistence type="predicted"/>
<reference evidence="2 3" key="1">
    <citation type="journal article" date="2006" name="PLoS Genet.">
        <title>Comparative genomics of emerging human ehrlichiosis agents.</title>
        <authorList>
            <person name="Dunning Hotopp J.C."/>
            <person name="Lin M."/>
            <person name="Madupu R."/>
            <person name="Crabtree J."/>
            <person name="Angiuoli S.V."/>
            <person name="Eisen J.A."/>
            <person name="Seshadri R."/>
            <person name="Ren Q."/>
            <person name="Wu M."/>
            <person name="Utterback T.R."/>
            <person name="Smith S."/>
            <person name="Lewis M."/>
            <person name="Khouri H."/>
            <person name="Zhang C."/>
            <person name="Niu H."/>
            <person name="Lin Q."/>
            <person name="Ohashi N."/>
            <person name="Zhi N."/>
            <person name="Nelson W."/>
            <person name="Brinkac L.M."/>
            <person name="Dodson R.J."/>
            <person name="Rosovitz M.J."/>
            <person name="Sundaram J."/>
            <person name="Daugherty S.C."/>
            <person name="Davidsen T."/>
            <person name="Durkin A.S."/>
            <person name="Gwinn M."/>
            <person name="Haft D.H."/>
            <person name="Selengut J.D."/>
            <person name="Sullivan S.A."/>
            <person name="Zafar N."/>
            <person name="Zhou L."/>
            <person name="Benahmed F."/>
            <person name="Forberger H."/>
            <person name="Halpin R."/>
            <person name="Mulligan S."/>
            <person name="Robinson J."/>
            <person name="White O."/>
            <person name="Rikihisa Y."/>
            <person name="Tettelin H."/>
        </authorList>
    </citation>
    <scope>NUCLEOTIDE SEQUENCE [LARGE SCALE GENOMIC DNA]</scope>
    <source>
        <strain evidence="3">ATCC VR-367 / Miyayama</strain>
    </source>
</reference>
<feature type="region of interest" description="Disordered" evidence="1">
    <location>
        <begin position="1"/>
        <end position="42"/>
    </location>
</feature>
<accession>Q2GET8</accession>
<evidence type="ECO:0000313" key="3">
    <source>
        <dbReference type="Proteomes" id="UP000001942"/>
    </source>
</evidence>
<evidence type="ECO:0000313" key="2">
    <source>
        <dbReference type="EMBL" id="ABD45902.1"/>
    </source>
</evidence>